<comment type="caution">
    <text evidence="3">The sequence shown here is derived from an EMBL/GenBank/DDBJ whole genome shotgun (WGS) entry which is preliminary data.</text>
</comment>
<evidence type="ECO:0000259" key="2">
    <source>
        <dbReference type="Pfam" id="PF13559"/>
    </source>
</evidence>
<keyword evidence="1" id="KW-0812">Transmembrane</keyword>
<evidence type="ECO:0000313" key="3">
    <source>
        <dbReference type="EMBL" id="MDQ0426543.1"/>
    </source>
</evidence>
<proteinExistence type="predicted"/>
<feature type="domain" description="Protein-glutamine gamma-glutamyltransferase-like C-terminal" evidence="2">
    <location>
        <begin position="123"/>
        <end position="192"/>
    </location>
</feature>
<dbReference type="EMBL" id="JAUSVM010000001">
    <property type="protein sequence ID" value="MDQ0426543.1"/>
    <property type="molecule type" value="Genomic_DNA"/>
</dbReference>
<accession>A0ABU0GMF6</accession>
<name>A0ABU0GMF6_9CELL</name>
<protein>
    <recommendedName>
        <fullName evidence="2">Protein-glutamine gamma-glutamyltransferase-like C-terminal domain-containing protein</fullName>
    </recommendedName>
</protein>
<evidence type="ECO:0000313" key="4">
    <source>
        <dbReference type="Proteomes" id="UP001240250"/>
    </source>
</evidence>
<feature type="transmembrane region" description="Helical" evidence="1">
    <location>
        <begin position="58"/>
        <end position="77"/>
    </location>
</feature>
<keyword evidence="1" id="KW-0472">Membrane</keyword>
<gene>
    <name evidence="3" type="ORF">JO380_002924</name>
</gene>
<keyword evidence="1" id="KW-1133">Transmembrane helix</keyword>
<dbReference type="RefSeq" id="WP_046528749.1">
    <property type="nucleotide sequence ID" value="NZ_CP084585.1"/>
</dbReference>
<dbReference type="InterPro" id="IPR025403">
    <property type="entry name" value="TgpA-like_C"/>
</dbReference>
<dbReference type="Pfam" id="PF13559">
    <property type="entry name" value="DUF4129"/>
    <property type="match status" value="1"/>
</dbReference>
<reference evidence="3 4" key="1">
    <citation type="submission" date="2023-07" db="EMBL/GenBank/DDBJ databases">
        <title>Sequencing the genomes of 1000 actinobacteria strains.</title>
        <authorList>
            <person name="Klenk H.-P."/>
        </authorList>
    </citation>
    <scope>NUCLEOTIDE SEQUENCE [LARGE SCALE GENOMIC DNA]</scope>
    <source>
        <strain evidence="3 4">DSM 14785</strain>
    </source>
</reference>
<dbReference type="Proteomes" id="UP001240250">
    <property type="component" value="Unassembled WGS sequence"/>
</dbReference>
<keyword evidence="4" id="KW-1185">Reference proteome</keyword>
<organism evidence="3 4">
    <name type="scientific">Cellulomonas iranensis</name>
    <dbReference type="NCBI Taxonomy" id="76862"/>
    <lineage>
        <taxon>Bacteria</taxon>
        <taxon>Bacillati</taxon>
        <taxon>Actinomycetota</taxon>
        <taxon>Actinomycetes</taxon>
        <taxon>Micrococcales</taxon>
        <taxon>Cellulomonadaceae</taxon>
        <taxon>Cellulomonas</taxon>
    </lineage>
</organism>
<evidence type="ECO:0000256" key="1">
    <source>
        <dbReference type="SAM" id="Phobius"/>
    </source>
</evidence>
<sequence length="205" mass="21960">MRLGVPVEPDAATARGWARQELLDPVYHQRQSLLERVIGWIREQLEQLPSIGMSGGTWLLVVTVVVLVVVLVALRVAGPVRRAARRRSAPLRRGDDRRTADELRAAADAAAREGAWSAAVADRYRAVVRGLEERALLDERPGRTAHAAARDAGAALPAHAAALARGGDLFDDVVYGERPATAEDDATMRALDTAVAAARPVAVDA</sequence>